<dbReference type="PANTHER" id="PTHR13097">
    <property type="entry name" value="TRANSCRIPTION INITIATION FACTOR IIE, ALPHA SUBUNIT"/>
    <property type="match status" value="1"/>
</dbReference>
<evidence type="ECO:0008006" key="3">
    <source>
        <dbReference type="Google" id="ProtNLM"/>
    </source>
</evidence>
<dbReference type="PhylomeDB" id="A0A068UU26"/>
<dbReference type="Proteomes" id="UP000295252">
    <property type="component" value="Chromosome VII"/>
</dbReference>
<dbReference type="InParanoid" id="A0A068UU26"/>
<dbReference type="PANTHER" id="PTHR13097:SF7">
    <property type="entry name" value="GENERAL TRANSCRIPTION FACTOR IIE SUBUNIT 1"/>
    <property type="match status" value="1"/>
</dbReference>
<dbReference type="AlphaFoldDB" id="A0A068UU26"/>
<name>A0A068UU26_COFCA</name>
<dbReference type="Gramene" id="CDP11797">
    <property type="protein sequence ID" value="CDP11797"/>
    <property type="gene ID" value="GSCOC_T00035040001"/>
</dbReference>
<dbReference type="SUPFAM" id="SSF57783">
    <property type="entry name" value="Zinc beta-ribbon"/>
    <property type="match status" value="1"/>
</dbReference>
<evidence type="ECO:0000313" key="2">
    <source>
        <dbReference type="Proteomes" id="UP000295252"/>
    </source>
</evidence>
<reference evidence="2" key="1">
    <citation type="journal article" date="2014" name="Science">
        <title>The coffee genome provides insight into the convergent evolution of caffeine biosynthesis.</title>
        <authorList>
            <person name="Denoeud F."/>
            <person name="Carretero-Paulet L."/>
            <person name="Dereeper A."/>
            <person name="Droc G."/>
            <person name="Guyot R."/>
            <person name="Pietrella M."/>
            <person name="Zheng C."/>
            <person name="Alberti A."/>
            <person name="Anthony F."/>
            <person name="Aprea G."/>
            <person name="Aury J.M."/>
            <person name="Bento P."/>
            <person name="Bernard M."/>
            <person name="Bocs S."/>
            <person name="Campa C."/>
            <person name="Cenci A."/>
            <person name="Combes M.C."/>
            <person name="Crouzillat D."/>
            <person name="Da Silva C."/>
            <person name="Daddiego L."/>
            <person name="De Bellis F."/>
            <person name="Dussert S."/>
            <person name="Garsmeur O."/>
            <person name="Gayraud T."/>
            <person name="Guignon V."/>
            <person name="Jahn K."/>
            <person name="Jamilloux V."/>
            <person name="Joet T."/>
            <person name="Labadie K."/>
            <person name="Lan T."/>
            <person name="Leclercq J."/>
            <person name="Lepelley M."/>
            <person name="Leroy T."/>
            <person name="Li L.T."/>
            <person name="Librado P."/>
            <person name="Lopez L."/>
            <person name="Munoz A."/>
            <person name="Noel B."/>
            <person name="Pallavicini A."/>
            <person name="Perrotta G."/>
            <person name="Poncet V."/>
            <person name="Pot D."/>
            <person name="Priyono X."/>
            <person name="Rigoreau M."/>
            <person name="Rouard M."/>
            <person name="Rozas J."/>
            <person name="Tranchant-Dubreuil C."/>
            <person name="VanBuren R."/>
            <person name="Zhang Q."/>
            <person name="Andrade A.C."/>
            <person name="Argout X."/>
            <person name="Bertrand B."/>
            <person name="de Kochko A."/>
            <person name="Graziosi G."/>
            <person name="Henry R.J."/>
            <person name="Jayarama X."/>
            <person name="Ming R."/>
            <person name="Nagai C."/>
            <person name="Rounsley S."/>
            <person name="Sankoff D."/>
            <person name="Giuliano G."/>
            <person name="Albert V.A."/>
            <person name="Wincker P."/>
            <person name="Lashermes P."/>
        </authorList>
    </citation>
    <scope>NUCLEOTIDE SEQUENCE [LARGE SCALE GENOMIC DNA]</scope>
    <source>
        <strain evidence="2">cv. DH200-94</strain>
    </source>
</reference>
<sequence>MGYYYVGIDYAQFYDVIIRYKLHWIEKKLEGQLNNKNRIQEYKCSNPNCGKMYTALNAQELASLVLDDECFRCEFCNGEVVEDMADEEGGAYKNLFYNYILLKINYTKMELQLWPMIDQVNTVKDLPAPEFGSLQE</sequence>
<dbReference type="InterPro" id="IPR039997">
    <property type="entry name" value="TFE"/>
</dbReference>
<dbReference type="OrthoDB" id="361102at2759"/>
<proteinExistence type="predicted"/>
<evidence type="ECO:0000313" key="1">
    <source>
        <dbReference type="EMBL" id="CDP11797.1"/>
    </source>
</evidence>
<dbReference type="InterPro" id="IPR013083">
    <property type="entry name" value="Znf_RING/FYVE/PHD"/>
</dbReference>
<dbReference type="GO" id="GO:0005673">
    <property type="term" value="C:transcription factor TFIIE complex"/>
    <property type="evidence" value="ECO:0007669"/>
    <property type="project" value="TreeGrafter"/>
</dbReference>
<protein>
    <recommendedName>
        <fullName evidence="3">Transcription initiation factor IIE subunit alpha N-terminal domain-containing protein</fullName>
    </recommendedName>
</protein>
<dbReference type="Gene3D" id="3.30.40.10">
    <property type="entry name" value="Zinc/RING finger domain, C3HC4 (zinc finger)"/>
    <property type="match status" value="1"/>
</dbReference>
<dbReference type="EMBL" id="HG739144">
    <property type="protein sequence ID" value="CDP11797.1"/>
    <property type="molecule type" value="Genomic_DNA"/>
</dbReference>
<keyword evidence="2" id="KW-1185">Reference proteome</keyword>
<accession>A0A068UU26</accession>
<dbReference type="STRING" id="49390.A0A068UU26"/>
<organism evidence="1 2">
    <name type="scientific">Coffea canephora</name>
    <name type="common">Robusta coffee</name>
    <dbReference type="NCBI Taxonomy" id="49390"/>
    <lineage>
        <taxon>Eukaryota</taxon>
        <taxon>Viridiplantae</taxon>
        <taxon>Streptophyta</taxon>
        <taxon>Embryophyta</taxon>
        <taxon>Tracheophyta</taxon>
        <taxon>Spermatophyta</taxon>
        <taxon>Magnoliopsida</taxon>
        <taxon>eudicotyledons</taxon>
        <taxon>Gunneridae</taxon>
        <taxon>Pentapetalae</taxon>
        <taxon>asterids</taxon>
        <taxon>lamiids</taxon>
        <taxon>Gentianales</taxon>
        <taxon>Rubiaceae</taxon>
        <taxon>Ixoroideae</taxon>
        <taxon>Gardenieae complex</taxon>
        <taxon>Bertiereae - Coffeeae clade</taxon>
        <taxon>Coffeeae</taxon>
        <taxon>Coffea</taxon>
    </lineage>
</organism>
<gene>
    <name evidence="1" type="ORF">GSCOC_T00035040001</name>
</gene>
<dbReference type="GO" id="GO:0006367">
    <property type="term" value="P:transcription initiation at RNA polymerase II promoter"/>
    <property type="evidence" value="ECO:0007669"/>
    <property type="project" value="TreeGrafter"/>
</dbReference>